<protein>
    <submittedName>
        <fullName evidence="2">TIR domain containing protein</fullName>
    </submittedName>
</protein>
<dbReference type="Gene3D" id="3.40.50.10140">
    <property type="entry name" value="Toll/interleukin-1 receptor homology (TIR) domain"/>
    <property type="match status" value="1"/>
</dbReference>
<dbReference type="InterPro" id="IPR000157">
    <property type="entry name" value="TIR_dom"/>
</dbReference>
<evidence type="ECO:0000313" key="2">
    <source>
        <dbReference type="EMBL" id="ATQ76061.1"/>
    </source>
</evidence>
<dbReference type="Pfam" id="PF13676">
    <property type="entry name" value="TIR_2"/>
    <property type="match status" value="1"/>
</dbReference>
<dbReference type="KEGG" id="mass:CR152_17095"/>
<dbReference type="OrthoDB" id="8700775at2"/>
<reference evidence="2" key="1">
    <citation type="submission" date="2017-10" db="EMBL/GenBank/DDBJ databases">
        <title>Massilia psychrophilum sp. nov., a novel purple-pigmented bacterium isolated from Tianshan glacier, Xinjiang Municipality, China.</title>
        <authorList>
            <person name="Wang H."/>
        </authorList>
    </citation>
    <scope>NUCLEOTIDE SEQUENCE [LARGE SCALE GENOMIC DNA]</scope>
    <source>
        <strain evidence="2">B2</strain>
    </source>
</reference>
<dbReference type="EMBL" id="CP024608">
    <property type="protein sequence ID" value="ATQ76061.1"/>
    <property type="molecule type" value="Genomic_DNA"/>
</dbReference>
<organism evidence="2 3">
    <name type="scientific">Massilia violaceinigra</name>
    <dbReference type="NCBI Taxonomy" id="2045208"/>
    <lineage>
        <taxon>Bacteria</taxon>
        <taxon>Pseudomonadati</taxon>
        <taxon>Pseudomonadota</taxon>
        <taxon>Betaproteobacteria</taxon>
        <taxon>Burkholderiales</taxon>
        <taxon>Oxalobacteraceae</taxon>
        <taxon>Telluria group</taxon>
        <taxon>Massilia</taxon>
    </lineage>
</organism>
<proteinExistence type="predicted"/>
<dbReference type="Proteomes" id="UP000229897">
    <property type="component" value="Chromosome"/>
</dbReference>
<evidence type="ECO:0000259" key="1">
    <source>
        <dbReference type="Pfam" id="PF13676"/>
    </source>
</evidence>
<dbReference type="AlphaFoldDB" id="A0A2D2DM85"/>
<dbReference type="GO" id="GO:0007165">
    <property type="term" value="P:signal transduction"/>
    <property type="evidence" value="ECO:0007669"/>
    <property type="project" value="InterPro"/>
</dbReference>
<keyword evidence="3" id="KW-1185">Reference proteome</keyword>
<dbReference type="SUPFAM" id="SSF52200">
    <property type="entry name" value="Toll/Interleukin receptor TIR domain"/>
    <property type="match status" value="1"/>
</dbReference>
<name>A0A2D2DM85_9BURK</name>
<accession>A0A2D2DM85</accession>
<dbReference type="InterPro" id="IPR035897">
    <property type="entry name" value="Toll_tir_struct_dom_sf"/>
</dbReference>
<sequence>MAIRYGCFFSYAHGRRDGLMNQFKIALSDAIRCYLEPYFDNEDELFIDTEQLGGGDDIDRRIARAMCESVTMILIYSPKYEAHGYTRREFAAMQQIEAERSRWYTMPSHLIIPVIMTMHPARLPPQIAGSNFYVDFSHFTMATGDLKSHPEFLPDIKKIVNRIVIQYEYLKKYTPVGHDCNQFVLPDVPPVWRDLPDLTFPKK</sequence>
<feature type="domain" description="TIR" evidence="1">
    <location>
        <begin position="8"/>
        <end position="137"/>
    </location>
</feature>
<gene>
    <name evidence="2" type="ORF">CR152_17095</name>
</gene>
<evidence type="ECO:0000313" key="3">
    <source>
        <dbReference type="Proteomes" id="UP000229897"/>
    </source>
</evidence>